<dbReference type="GeneID" id="93770146"/>
<proteinExistence type="predicted"/>
<evidence type="ECO:0000313" key="4">
    <source>
        <dbReference type="Proteomes" id="UP000315983"/>
    </source>
</evidence>
<dbReference type="GO" id="GO:0046872">
    <property type="term" value="F:metal ion binding"/>
    <property type="evidence" value="ECO:0007669"/>
    <property type="project" value="UniProtKB-KW"/>
</dbReference>
<accession>A0A542XIS5</accession>
<name>A0A542XIS5_SALAC</name>
<dbReference type="EMBL" id="BOQM01000002">
    <property type="protein sequence ID" value="GIM81550.1"/>
    <property type="molecule type" value="Genomic_DNA"/>
</dbReference>
<dbReference type="PANTHER" id="PTHR20854:SF4">
    <property type="entry name" value="INOSITOL-1-MONOPHOSPHATASE-RELATED"/>
    <property type="match status" value="1"/>
</dbReference>
<dbReference type="Gene3D" id="3.40.190.80">
    <property type="match status" value="1"/>
</dbReference>
<feature type="binding site" evidence="1">
    <location>
        <position position="69"/>
    </location>
    <ligand>
        <name>Mg(2+)</name>
        <dbReference type="ChEBI" id="CHEBI:18420"/>
        <label>1</label>
        <note>catalytic</note>
    </ligand>
</feature>
<organism evidence="3 4">
    <name type="scientific">Salinispora arenicola</name>
    <dbReference type="NCBI Taxonomy" id="168697"/>
    <lineage>
        <taxon>Bacteria</taxon>
        <taxon>Bacillati</taxon>
        <taxon>Actinomycetota</taxon>
        <taxon>Actinomycetes</taxon>
        <taxon>Micromonosporales</taxon>
        <taxon>Micromonosporaceae</taxon>
        <taxon>Salinispora</taxon>
    </lineage>
</organism>
<gene>
    <name evidence="3" type="ORF">FB564_0810</name>
    <name evidence="2" type="ORF">Sar04_02690</name>
</gene>
<dbReference type="SUPFAM" id="SSF56655">
    <property type="entry name" value="Carbohydrate phosphatase"/>
    <property type="match status" value="1"/>
</dbReference>
<feature type="binding site" evidence="1">
    <location>
        <position position="95"/>
    </location>
    <ligand>
        <name>Mg(2+)</name>
        <dbReference type="ChEBI" id="CHEBI:18420"/>
        <label>1</label>
        <note>catalytic</note>
    </ligand>
</feature>
<keyword evidence="1" id="KW-0460">Magnesium</keyword>
<evidence type="ECO:0000256" key="1">
    <source>
        <dbReference type="PIRSR" id="PIRSR600760-2"/>
    </source>
</evidence>
<comment type="cofactor">
    <cofactor evidence="1">
        <name>Mg(2+)</name>
        <dbReference type="ChEBI" id="CHEBI:18420"/>
    </cofactor>
</comment>
<dbReference type="AlphaFoldDB" id="A0A542XIS5"/>
<reference evidence="2 5" key="2">
    <citation type="submission" date="2021-03" db="EMBL/GenBank/DDBJ databases">
        <title>Whole genome shotgun sequence of Salinispora arenicola NBRC 105043.</title>
        <authorList>
            <person name="Komaki H."/>
            <person name="Tamura T."/>
        </authorList>
    </citation>
    <scope>NUCLEOTIDE SEQUENCE [LARGE SCALE GENOMIC DNA]</scope>
    <source>
        <strain evidence="2 5">NBRC 105043</strain>
    </source>
</reference>
<evidence type="ECO:0000313" key="5">
    <source>
        <dbReference type="Proteomes" id="UP000677457"/>
    </source>
</evidence>
<keyword evidence="1" id="KW-0479">Metal-binding</keyword>
<evidence type="ECO:0000313" key="3">
    <source>
        <dbReference type="EMBL" id="TQL35744.1"/>
    </source>
</evidence>
<protein>
    <submittedName>
        <fullName evidence="2 3">Inositol monophosphatase</fullName>
    </submittedName>
</protein>
<reference evidence="3 4" key="1">
    <citation type="submission" date="2019-06" db="EMBL/GenBank/DDBJ databases">
        <title>Sequencing the genomes of 1000 actinobacteria strains.</title>
        <authorList>
            <person name="Klenk H.-P."/>
        </authorList>
    </citation>
    <scope>NUCLEOTIDE SEQUENCE [LARGE SCALE GENOMIC DNA]</scope>
    <source>
        <strain evidence="3 4">DSM 44819</strain>
    </source>
</reference>
<keyword evidence="5" id="KW-1185">Reference proteome</keyword>
<dbReference type="GO" id="GO:0008934">
    <property type="term" value="F:inositol monophosphate 1-phosphatase activity"/>
    <property type="evidence" value="ECO:0007669"/>
    <property type="project" value="TreeGrafter"/>
</dbReference>
<dbReference type="Proteomes" id="UP000315983">
    <property type="component" value="Unassembled WGS sequence"/>
</dbReference>
<dbReference type="Gene3D" id="3.30.540.10">
    <property type="entry name" value="Fructose-1,6-Bisphosphatase, subunit A, domain 1"/>
    <property type="match status" value="1"/>
</dbReference>
<feature type="binding site" evidence="1">
    <location>
        <position position="94"/>
    </location>
    <ligand>
        <name>Mg(2+)</name>
        <dbReference type="ChEBI" id="CHEBI:18420"/>
        <label>1</label>
        <note>catalytic</note>
    </ligand>
</feature>
<dbReference type="GO" id="GO:0007165">
    <property type="term" value="P:signal transduction"/>
    <property type="evidence" value="ECO:0007669"/>
    <property type="project" value="TreeGrafter"/>
</dbReference>
<dbReference type="Proteomes" id="UP000677457">
    <property type="component" value="Unassembled WGS sequence"/>
</dbReference>
<evidence type="ECO:0000313" key="2">
    <source>
        <dbReference type="EMBL" id="GIM81550.1"/>
    </source>
</evidence>
<dbReference type="PRINTS" id="PR00377">
    <property type="entry name" value="IMPHPHTASES"/>
</dbReference>
<sequence length="270" mass="29394">MTENLFDDVGALLRAVADRVVLPLFRRLDDDDVEEKAPGDLVTTADRQAEEMISAGLRRLRPDSVVVGEEAVAEDPALLRHLDRPGHVWLVDPIDGTANFAAGRRPFALMVALLMDGEPTAAWVFDPLGDTLAVARAGVGTYVDGRRVRTTGAPADPGRLRGAAMSHYLPPAFRRRVEAAGERLGEVLPGQHCAGREYLDLLLGEQQFVLFWHTLPWDHVPGILLVRVAGGVARRFDGTDYHPVVEGKGLLVAADERVWSAAWEALFGGV</sequence>
<dbReference type="InterPro" id="IPR000760">
    <property type="entry name" value="Inositol_monophosphatase-like"/>
</dbReference>
<dbReference type="EMBL" id="VFOL01000001">
    <property type="protein sequence ID" value="TQL35744.1"/>
    <property type="molecule type" value="Genomic_DNA"/>
</dbReference>
<dbReference type="PANTHER" id="PTHR20854">
    <property type="entry name" value="INOSITOL MONOPHOSPHATASE"/>
    <property type="match status" value="1"/>
</dbReference>
<feature type="binding site" evidence="1">
    <location>
        <position position="218"/>
    </location>
    <ligand>
        <name>Mg(2+)</name>
        <dbReference type="ChEBI" id="CHEBI:18420"/>
        <label>1</label>
        <note>catalytic</note>
    </ligand>
</feature>
<feature type="binding site" evidence="1">
    <location>
        <position position="92"/>
    </location>
    <ligand>
        <name>Mg(2+)</name>
        <dbReference type="ChEBI" id="CHEBI:18420"/>
        <label>1</label>
        <note>catalytic</note>
    </ligand>
</feature>
<comment type="caution">
    <text evidence="3">The sequence shown here is derived from an EMBL/GenBank/DDBJ whole genome shotgun (WGS) entry which is preliminary data.</text>
</comment>
<dbReference type="RefSeq" id="WP_018800124.1">
    <property type="nucleotide sequence ID" value="NZ_BOQM01000002.1"/>
</dbReference>
<dbReference type="GO" id="GO:0006020">
    <property type="term" value="P:inositol metabolic process"/>
    <property type="evidence" value="ECO:0007669"/>
    <property type="project" value="TreeGrafter"/>
</dbReference>
<dbReference type="Pfam" id="PF00459">
    <property type="entry name" value="Inositol_P"/>
    <property type="match status" value="1"/>
</dbReference>